<feature type="compositionally biased region" description="Basic and acidic residues" evidence="6">
    <location>
        <begin position="54"/>
        <end position="73"/>
    </location>
</feature>
<comment type="subcellular location">
    <subcellularLocation>
        <location evidence="1 5">Cytoplasm</location>
    </subcellularLocation>
</comment>
<dbReference type="InterPro" id="IPR053924">
    <property type="entry name" value="RecX_HTH_2nd"/>
</dbReference>
<dbReference type="GO" id="GO:0005737">
    <property type="term" value="C:cytoplasm"/>
    <property type="evidence" value="ECO:0007669"/>
    <property type="project" value="UniProtKB-SubCell"/>
</dbReference>
<evidence type="ECO:0000256" key="6">
    <source>
        <dbReference type="SAM" id="MobiDB-lite"/>
    </source>
</evidence>
<feature type="domain" description="RecX second three-helical" evidence="7">
    <location>
        <begin position="131"/>
        <end position="172"/>
    </location>
</feature>
<evidence type="ECO:0000256" key="1">
    <source>
        <dbReference type="ARBA" id="ARBA00004496"/>
    </source>
</evidence>
<comment type="function">
    <text evidence="5">Modulates RecA activity.</text>
</comment>
<accession>A0A0M2H589</accession>
<evidence type="ECO:0000313" key="8">
    <source>
        <dbReference type="EMBL" id="KJL39114.1"/>
    </source>
</evidence>
<dbReference type="GO" id="GO:0006282">
    <property type="term" value="P:regulation of DNA repair"/>
    <property type="evidence" value="ECO:0007669"/>
    <property type="project" value="UniProtKB-UniRule"/>
</dbReference>
<dbReference type="InterPro" id="IPR036388">
    <property type="entry name" value="WH-like_DNA-bd_sf"/>
</dbReference>
<evidence type="ECO:0000256" key="4">
    <source>
        <dbReference type="ARBA" id="ARBA00022490"/>
    </source>
</evidence>
<gene>
    <name evidence="5 8" type="primary">recX</name>
    <name evidence="8" type="ORF">RS81_02208</name>
</gene>
<evidence type="ECO:0000256" key="5">
    <source>
        <dbReference type="HAMAP-Rule" id="MF_01114"/>
    </source>
</evidence>
<dbReference type="Proteomes" id="UP000033956">
    <property type="component" value="Unassembled WGS sequence"/>
</dbReference>
<evidence type="ECO:0000259" key="7">
    <source>
        <dbReference type="Pfam" id="PF02631"/>
    </source>
</evidence>
<dbReference type="InterPro" id="IPR003783">
    <property type="entry name" value="Regulatory_RecX"/>
</dbReference>
<feature type="region of interest" description="Disordered" evidence="6">
    <location>
        <begin position="1"/>
        <end position="84"/>
    </location>
</feature>
<evidence type="ECO:0000256" key="3">
    <source>
        <dbReference type="ARBA" id="ARBA00018111"/>
    </source>
</evidence>
<keyword evidence="9" id="KW-1185">Reference proteome</keyword>
<proteinExistence type="inferred from homology"/>
<organism evidence="8 9">
    <name type="scientific">Microbacterium terrae</name>
    <dbReference type="NCBI Taxonomy" id="69369"/>
    <lineage>
        <taxon>Bacteria</taxon>
        <taxon>Bacillati</taxon>
        <taxon>Actinomycetota</taxon>
        <taxon>Actinomycetes</taxon>
        <taxon>Micrococcales</taxon>
        <taxon>Microbacteriaceae</taxon>
        <taxon>Microbacterium</taxon>
    </lineage>
</organism>
<dbReference type="PATRIC" id="fig|92835.4.peg.2242"/>
<comment type="similarity">
    <text evidence="2 5">Belongs to the RecX family.</text>
</comment>
<dbReference type="AlphaFoldDB" id="A0A0M2H589"/>
<protein>
    <recommendedName>
        <fullName evidence="3 5">Regulatory protein RecX</fullName>
    </recommendedName>
</protein>
<dbReference type="OrthoDB" id="5244465at2"/>
<dbReference type="Gene3D" id="1.10.10.10">
    <property type="entry name" value="Winged helix-like DNA-binding domain superfamily/Winged helix DNA-binding domain"/>
    <property type="match status" value="1"/>
</dbReference>
<dbReference type="PANTHER" id="PTHR33602">
    <property type="entry name" value="REGULATORY PROTEIN RECX FAMILY PROTEIN"/>
    <property type="match status" value="1"/>
</dbReference>
<dbReference type="STRING" id="92835.RS81_02208"/>
<dbReference type="Pfam" id="PF02631">
    <property type="entry name" value="RecX_HTH2"/>
    <property type="match status" value="1"/>
</dbReference>
<dbReference type="HAMAP" id="MF_01114">
    <property type="entry name" value="RecX"/>
    <property type="match status" value="1"/>
</dbReference>
<reference evidence="8 9" key="1">
    <citation type="submission" date="2015-02" db="EMBL/GenBank/DDBJ databases">
        <title>Draft genome sequences of ten Microbacterium spp. with emphasis on heavy metal contaminated environments.</title>
        <authorList>
            <person name="Corretto E."/>
        </authorList>
    </citation>
    <scope>NUCLEOTIDE SEQUENCE [LARGE SCALE GENOMIC DNA]</scope>
    <source>
        <strain evidence="8 9">DSM 12510</strain>
    </source>
</reference>
<evidence type="ECO:0000313" key="9">
    <source>
        <dbReference type="Proteomes" id="UP000033956"/>
    </source>
</evidence>
<sequence length="241" mass="25661">MVRFVDRESLTEGEPGAEGVGLAPVIPLFGGSGGAGQGGSDGDDRLPDAGAGRGVREGRGARESRASRSRVEPEPLSPEAAEEAAEQALLKRLRTRSLSVRESHDVLRGHEVSAEASERIIARMLDYGYLDDAALAEQLVHTGADRKGQGRRAIGQTLAKRGVPREVADAALEQMPDDDAERALEFARTKARSMASLDHDAALRRLSGQLARRGYGGSVALDAARRALDEVSKPSSGVRFR</sequence>
<dbReference type="EMBL" id="JYIZ01000052">
    <property type="protein sequence ID" value="KJL39114.1"/>
    <property type="molecule type" value="Genomic_DNA"/>
</dbReference>
<feature type="compositionally biased region" description="Basic and acidic residues" evidence="6">
    <location>
        <begin position="1"/>
        <end position="10"/>
    </location>
</feature>
<dbReference type="PANTHER" id="PTHR33602:SF1">
    <property type="entry name" value="REGULATORY PROTEIN RECX FAMILY PROTEIN"/>
    <property type="match status" value="1"/>
</dbReference>
<comment type="caution">
    <text evidence="8">The sequence shown here is derived from an EMBL/GenBank/DDBJ whole genome shotgun (WGS) entry which is preliminary data.</text>
</comment>
<dbReference type="RefSeq" id="WP_045276139.1">
    <property type="nucleotide sequence ID" value="NZ_BAAAUP010000009.1"/>
</dbReference>
<keyword evidence="4 5" id="KW-0963">Cytoplasm</keyword>
<feature type="compositionally biased region" description="Gly residues" evidence="6">
    <location>
        <begin position="30"/>
        <end position="40"/>
    </location>
</feature>
<evidence type="ECO:0000256" key="2">
    <source>
        <dbReference type="ARBA" id="ARBA00009695"/>
    </source>
</evidence>
<name>A0A0M2H589_9MICO</name>